<evidence type="ECO:0000256" key="2">
    <source>
        <dbReference type="ARBA" id="ARBA00009671"/>
    </source>
</evidence>
<feature type="region of interest" description="Disordered" evidence="7">
    <location>
        <begin position="675"/>
        <end position="698"/>
    </location>
</feature>
<evidence type="ECO:0000313" key="9">
    <source>
        <dbReference type="EMBL" id="OON19728.1"/>
    </source>
</evidence>
<dbReference type="EMBL" id="KV893094">
    <property type="protein sequence ID" value="OON19728.1"/>
    <property type="molecule type" value="Genomic_DNA"/>
</dbReference>
<dbReference type="Pfam" id="PF04547">
    <property type="entry name" value="Anoctamin"/>
    <property type="match status" value="1"/>
</dbReference>
<dbReference type="InterPro" id="IPR007632">
    <property type="entry name" value="Anoctamin"/>
</dbReference>
<gene>
    <name evidence="9" type="ORF">X801_04399</name>
</gene>
<comment type="caution">
    <text evidence="6">Lacks conserved residue(s) required for the propagation of feature annotation.</text>
</comment>
<feature type="transmembrane region" description="Helical" evidence="6">
    <location>
        <begin position="632"/>
        <end position="653"/>
    </location>
</feature>
<feature type="transmembrane region" description="Helical" evidence="6">
    <location>
        <begin position="222"/>
        <end position="241"/>
    </location>
</feature>
<feature type="transmembrane region" description="Helical" evidence="6">
    <location>
        <begin position="389"/>
        <end position="408"/>
    </location>
</feature>
<keyword evidence="4 6" id="KW-1133">Transmembrane helix</keyword>
<evidence type="ECO:0000256" key="3">
    <source>
        <dbReference type="ARBA" id="ARBA00022692"/>
    </source>
</evidence>
<feature type="transmembrane region" description="Helical" evidence="6">
    <location>
        <begin position="579"/>
        <end position="606"/>
    </location>
</feature>
<evidence type="ECO:0000256" key="6">
    <source>
        <dbReference type="RuleBase" id="RU280814"/>
    </source>
</evidence>
<keyword evidence="10" id="KW-1185">Reference proteome</keyword>
<dbReference type="GO" id="GO:0005886">
    <property type="term" value="C:plasma membrane"/>
    <property type="evidence" value="ECO:0007669"/>
    <property type="project" value="TreeGrafter"/>
</dbReference>
<dbReference type="PANTHER" id="PTHR12308">
    <property type="entry name" value="ANOCTAMIN"/>
    <property type="match status" value="1"/>
</dbReference>
<name>A0A1S8WZ72_OPIVI</name>
<feature type="region of interest" description="Disordered" evidence="7">
    <location>
        <begin position="479"/>
        <end position="515"/>
    </location>
</feature>
<evidence type="ECO:0000256" key="4">
    <source>
        <dbReference type="ARBA" id="ARBA00022989"/>
    </source>
</evidence>
<feature type="compositionally biased region" description="Basic and acidic residues" evidence="7">
    <location>
        <begin position="502"/>
        <end position="515"/>
    </location>
</feature>
<comment type="similarity">
    <text evidence="2 6">Belongs to the anoctamin family.</text>
</comment>
<dbReference type="AlphaFoldDB" id="A0A1S8WZ72"/>
<reference evidence="9 10" key="1">
    <citation type="submission" date="2015-03" db="EMBL/GenBank/DDBJ databases">
        <title>Draft genome of the nematode, Opisthorchis viverrini.</title>
        <authorList>
            <person name="Mitreva M."/>
        </authorList>
    </citation>
    <scope>NUCLEOTIDE SEQUENCE [LARGE SCALE GENOMIC DNA]</scope>
    <source>
        <strain evidence="9">Khon Kaen</strain>
    </source>
</reference>
<sequence length="882" mass="100252">MSTIPATDCDVVVTFGKKSKEEHIEWFINLLHERVPELMSQRQYHRTSGQSALYLSACYRDLLLGAEELGIKKPLAPEHGGGLREFSMDELDLFDNASDELNFLSSGERCWIVHNYLMGLCAREGDVLDDMVFRDGQPLIRPLQSIGLLSHIFPVHQSAELKQLTKDWLHGWTLRQPLDDIRRYFGVQVALYFAWLGHYTFALLFPSVVGLSVWLFVDCKKYKFYDLVMAMLCLLWSTVYLEHWKRTSSLLTYQWGVWDAPPSLLEEPRAAFRGELTKCSITGRMVRTYPAWRRCLTIFFVTAPIIIISLSFVIFITLGFVLLQEQTDAWAAHADAGKFGILILHTPKVLLAIIIMTMDVAYRSLAAWLTELENHRLDAEYHNHLVAKLLLLQFMNCFFSLFYTAFYLQDMDLLQQQLTTLLLTRQILGNIREVFLPYGQSRLRQFFLSFRYETKKRTGQSELADIQYTGPTIETLQGRTESNLDDSTLRRRKSPEASTHSVNRDEPLIPSQEREATLLPYDGPDDDFLEMFIQFGYVSMFSCVFPVAGALAFLNNVVEMRGDAFKLTHGYQRPFPQNATSIGIWQIALASMGYAAVLVNIGLLFVSGAVQELVPKLTDTQTVLLLVTAEHAIFILLYAVSSLISSTPMSVLIQIAKLEHRRREALRTLEREAMRQCQQRRSSSRSNHSESKSVDTLSDNPNNSECYIFIQLAISKHDPGCTECYRDIFHEFPLVQDLTAQFPVQFKLAGNIAVAIFLHLTITVVVVVVLLLAIAIVSPTTTEFGELFKLAALFFISVTVKSTLGLQSSDNKNFTSQVSTEREESCKAYLQNMVTNKSPLEKNELSFALYDTKASADGLEINLLKDKCLYCAWNLQTDVFTG</sequence>
<feature type="compositionally biased region" description="Low complexity" evidence="7">
    <location>
        <begin position="675"/>
        <end position="686"/>
    </location>
</feature>
<evidence type="ECO:0000256" key="5">
    <source>
        <dbReference type="ARBA" id="ARBA00023136"/>
    </source>
</evidence>
<keyword evidence="5 6" id="KW-0472">Membrane</keyword>
<organism evidence="9 10">
    <name type="scientific">Opisthorchis viverrini</name>
    <name type="common">Southeast Asian liver fluke</name>
    <dbReference type="NCBI Taxonomy" id="6198"/>
    <lineage>
        <taxon>Eukaryota</taxon>
        <taxon>Metazoa</taxon>
        <taxon>Spiralia</taxon>
        <taxon>Lophotrochozoa</taxon>
        <taxon>Platyhelminthes</taxon>
        <taxon>Trematoda</taxon>
        <taxon>Digenea</taxon>
        <taxon>Opisthorchiida</taxon>
        <taxon>Opisthorchiata</taxon>
        <taxon>Opisthorchiidae</taxon>
        <taxon>Opisthorchis</taxon>
    </lineage>
</organism>
<dbReference type="Proteomes" id="UP000243686">
    <property type="component" value="Unassembled WGS sequence"/>
</dbReference>
<feature type="non-terminal residue" evidence="9">
    <location>
        <position position="882"/>
    </location>
</feature>
<protein>
    <recommendedName>
        <fullName evidence="6">Anoctamin</fullName>
    </recommendedName>
</protein>
<evidence type="ECO:0000259" key="8">
    <source>
        <dbReference type="Pfam" id="PF04547"/>
    </source>
</evidence>
<evidence type="ECO:0000256" key="1">
    <source>
        <dbReference type="ARBA" id="ARBA00004141"/>
    </source>
</evidence>
<feature type="transmembrane region" description="Helical" evidence="6">
    <location>
        <begin position="787"/>
        <end position="806"/>
    </location>
</feature>
<feature type="domain" description="Anoctamin transmembrane" evidence="8">
    <location>
        <begin position="181"/>
        <end position="657"/>
    </location>
</feature>
<evidence type="ECO:0000313" key="10">
    <source>
        <dbReference type="Proteomes" id="UP000243686"/>
    </source>
</evidence>
<comment type="subcellular location">
    <subcellularLocation>
        <location evidence="1 6">Membrane</location>
        <topology evidence="1 6">Multi-pass membrane protein</topology>
    </subcellularLocation>
</comment>
<dbReference type="InterPro" id="IPR049452">
    <property type="entry name" value="Anoctamin_TM"/>
</dbReference>
<keyword evidence="3 6" id="KW-0812">Transmembrane</keyword>
<feature type="transmembrane region" description="Helical" evidence="6">
    <location>
        <begin position="349"/>
        <end position="369"/>
    </location>
</feature>
<feature type="transmembrane region" description="Helical" evidence="6">
    <location>
        <begin position="752"/>
        <end position="775"/>
    </location>
</feature>
<feature type="transmembrane region" description="Helical" evidence="6">
    <location>
        <begin position="189"/>
        <end position="216"/>
    </location>
</feature>
<feature type="transmembrane region" description="Helical" evidence="6">
    <location>
        <begin position="295"/>
        <end position="323"/>
    </location>
</feature>
<dbReference type="GO" id="GO:0005254">
    <property type="term" value="F:chloride channel activity"/>
    <property type="evidence" value="ECO:0007669"/>
    <property type="project" value="TreeGrafter"/>
</dbReference>
<evidence type="ECO:0000256" key="7">
    <source>
        <dbReference type="SAM" id="MobiDB-lite"/>
    </source>
</evidence>
<dbReference type="PANTHER" id="PTHR12308:SF51">
    <property type="entry name" value="ANOCTAMIN-8"/>
    <property type="match status" value="1"/>
</dbReference>
<feature type="transmembrane region" description="Helical" evidence="6">
    <location>
        <begin position="535"/>
        <end position="558"/>
    </location>
</feature>
<proteinExistence type="inferred from homology"/>
<accession>A0A1S8WZ72</accession>